<dbReference type="STRING" id="430522.BFS30_12020"/>
<dbReference type="SUPFAM" id="SSF56935">
    <property type="entry name" value="Porins"/>
    <property type="match status" value="1"/>
</dbReference>
<gene>
    <name evidence="3" type="ORF">SAMN05421820_101573</name>
</gene>
<keyword evidence="1" id="KW-0472">Membrane</keyword>
<dbReference type="InterPro" id="IPR008969">
    <property type="entry name" value="CarboxyPept-like_regulatory"/>
</dbReference>
<dbReference type="PANTHER" id="PTHR40980:SF4">
    <property type="entry name" value="TONB-DEPENDENT RECEPTOR-LIKE BETA-BARREL DOMAIN-CONTAINING PROTEIN"/>
    <property type="match status" value="1"/>
</dbReference>
<dbReference type="SUPFAM" id="SSF49464">
    <property type="entry name" value="Carboxypeptidase regulatory domain-like"/>
    <property type="match status" value="1"/>
</dbReference>
<protein>
    <submittedName>
        <fullName evidence="3">Outer membrane receptor proteins, mostly Fe transport</fullName>
    </submittedName>
</protein>
<feature type="transmembrane region" description="Helical" evidence="1">
    <location>
        <begin position="12"/>
        <end position="31"/>
    </location>
</feature>
<dbReference type="Proteomes" id="UP000183200">
    <property type="component" value="Unassembled WGS sequence"/>
</dbReference>
<dbReference type="InterPro" id="IPR012910">
    <property type="entry name" value="Plug_dom"/>
</dbReference>
<proteinExistence type="predicted"/>
<evidence type="ECO:0000259" key="2">
    <source>
        <dbReference type="Pfam" id="PF07715"/>
    </source>
</evidence>
<keyword evidence="4" id="KW-1185">Reference proteome</keyword>
<evidence type="ECO:0000313" key="4">
    <source>
        <dbReference type="Proteomes" id="UP000183200"/>
    </source>
</evidence>
<sequence length="1143" mass="129035">MSIIKIGVKISLILYFISINIMTSLFASEAFPQALETKVDIRFKEGQPLSVALEQLRAKTKVRLAYDPSVAKTVSVKAANYHEEKLKNILLQLLKHSNLTFIEQGGAVVLYTKANHPVKTPVQQSGRIAGKVIDDRGEPLPGASIKLIQTGQVTQSRVDGSYTLNIAAGNYTLELSYISFQTKRITDIEVKAGQVTNLNVVLNPSTNSLNQVVVTGTFKKESVNALYARQKNEANISNGISREQISALPDKNIGETLKRISGVSTNDNRRVVIRGIAERYNLAMMDGATLPSTDVQVRDFEFDIIPSNLIDNVVVSKTATPDMSFGFGGGLVQINTIAIPDRDFMSFSLGSKYNNGSTGKDFLGYQRGKNDYLGFDDGGRDHFPKDLLIFTQTNYLPTDPANTNPPPGVQLVTQDMIAAQNKKIGGLQRLGTRVYQAAPGQNYQFTLGRSYGLKESRLGFVGSLSYRNEQAIDDISHFERGRFSKLSNNVYDPVTNKELQETRANQYNFTTSLAALVNLGWNSKQHKITLRNFYSRVFNNQFFRVSGWGEDIGYGEDPAINEYDRPKFVDLLQNRISAEHTFGRLKFDWGLARNRVNNHEQDAVDANLRPIKTLNSTAYVYQPSNITENPGPLSRSSYKYVETNWAADAALSYKFNIGKSVQVFKAGYQFLNKKGDFAWSVLPIGSAKGFYGGYTPVQTWNIDFNDPLHDIYYHPSDFNNNNYTGRNSNQAWYGMMDSRFNSWIRLVWGIRGEYYKYERIKDSAADKVALSEIQNLEKNRYVDPETGNLVHKTLDASADEKKWLYMPSANLTITPVTDFNIRASYARSAVRPALIENSSFARFNHLHGKIQRNTGVVSTIISHYDLRLEWYPSAGEVLSAGYFKKHFKNPVEMYVDVTTTSGAVDLLTANSDYANVNGWEFDFRKNLGFINKDWGFLSDIHFSGNLTLQNSEVQASAFRYSTMGAGKDNDGKSYAYRTKTYLREKRALYGQVPVLYNIGLHYTGGRLSANVAFNHSGYKTFTVGMEPQYSELERPRNQLDAQLGYKFLKSKKMEAKLNMSNLLNNPYRFFINSSDTYKFKPGAEIMTMREWSDVYEWKYGFSDKYQKGYTEPNAEGKIRRFGDKDTFIRKIGTSFSLSLSYNF</sequence>
<dbReference type="Gene3D" id="2.60.40.1120">
    <property type="entry name" value="Carboxypeptidase-like, regulatory domain"/>
    <property type="match status" value="1"/>
</dbReference>
<keyword evidence="1" id="KW-0812">Transmembrane</keyword>
<evidence type="ECO:0000313" key="3">
    <source>
        <dbReference type="EMBL" id="SDL48836.1"/>
    </source>
</evidence>
<keyword evidence="3" id="KW-0675">Receptor</keyword>
<dbReference type="EMBL" id="FNGY01000001">
    <property type="protein sequence ID" value="SDL48836.1"/>
    <property type="molecule type" value="Genomic_DNA"/>
</dbReference>
<dbReference type="RefSeq" id="WP_074604590.1">
    <property type="nucleotide sequence ID" value="NZ_FNGY01000001.1"/>
</dbReference>
<organism evidence="3 4">
    <name type="scientific">Pedobacter steynii</name>
    <dbReference type="NCBI Taxonomy" id="430522"/>
    <lineage>
        <taxon>Bacteria</taxon>
        <taxon>Pseudomonadati</taxon>
        <taxon>Bacteroidota</taxon>
        <taxon>Sphingobacteriia</taxon>
        <taxon>Sphingobacteriales</taxon>
        <taxon>Sphingobacteriaceae</taxon>
        <taxon>Pedobacter</taxon>
    </lineage>
</organism>
<dbReference type="AlphaFoldDB" id="A0A1G9KGW3"/>
<name>A0A1G9KGW3_9SPHI</name>
<dbReference type="OrthoDB" id="9768470at2"/>
<reference evidence="4" key="1">
    <citation type="submission" date="2016-10" db="EMBL/GenBank/DDBJ databases">
        <authorList>
            <person name="Varghese N."/>
            <person name="Submissions S."/>
        </authorList>
    </citation>
    <scope>NUCLEOTIDE SEQUENCE [LARGE SCALE GENOMIC DNA]</scope>
    <source>
        <strain evidence="4">DSM 19110</strain>
    </source>
</reference>
<feature type="domain" description="TonB-dependent receptor plug" evidence="2">
    <location>
        <begin position="237"/>
        <end position="323"/>
    </location>
</feature>
<dbReference type="InterPro" id="IPR037066">
    <property type="entry name" value="Plug_dom_sf"/>
</dbReference>
<keyword evidence="1" id="KW-1133">Transmembrane helix</keyword>
<dbReference type="Gene3D" id="2.170.130.10">
    <property type="entry name" value="TonB-dependent receptor, plug domain"/>
    <property type="match status" value="1"/>
</dbReference>
<evidence type="ECO:0000256" key="1">
    <source>
        <dbReference type="SAM" id="Phobius"/>
    </source>
</evidence>
<accession>A0A1G9KGW3</accession>
<dbReference type="PANTHER" id="PTHR40980">
    <property type="entry name" value="PLUG DOMAIN-CONTAINING PROTEIN"/>
    <property type="match status" value="1"/>
</dbReference>
<dbReference type="Pfam" id="PF13715">
    <property type="entry name" value="CarbopepD_reg_2"/>
    <property type="match status" value="1"/>
</dbReference>
<dbReference type="Pfam" id="PF07715">
    <property type="entry name" value="Plug"/>
    <property type="match status" value="1"/>
</dbReference>